<reference evidence="1" key="2">
    <citation type="submission" date="2022-06" db="EMBL/GenBank/DDBJ databases">
        <title>Xiashengella guii gen. nov. sp. nov., a bacterium isolated form anaerobic digestion tank.</title>
        <authorList>
            <person name="Huang H."/>
        </authorList>
    </citation>
    <scope>NUCLEOTIDE SEQUENCE</scope>
    <source>
        <strain evidence="1">Ai-910</strain>
    </source>
</reference>
<proteinExistence type="predicted"/>
<reference evidence="1" key="1">
    <citation type="submission" date="2022-05" db="EMBL/GenBank/DDBJ databases">
        <authorList>
            <person name="Sun X."/>
        </authorList>
    </citation>
    <scope>NUCLEOTIDE SEQUENCE</scope>
    <source>
        <strain evidence="1">Ai-910</strain>
    </source>
</reference>
<evidence type="ECO:0000313" key="2">
    <source>
        <dbReference type="Proteomes" id="UP001056426"/>
    </source>
</evidence>
<dbReference type="KEGG" id="alkq:M9189_05100"/>
<keyword evidence="2" id="KW-1185">Reference proteome</keyword>
<name>A0A9J6ZTS1_9BACT</name>
<dbReference type="RefSeq" id="WP_250725118.1">
    <property type="nucleotide sequence ID" value="NZ_CP098400.1"/>
</dbReference>
<evidence type="ECO:0000313" key="1">
    <source>
        <dbReference type="EMBL" id="URW80728.1"/>
    </source>
</evidence>
<organism evidence="1 2">
    <name type="scientific">Xiashengella succiniciproducens</name>
    <dbReference type="NCBI Taxonomy" id="2949635"/>
    <lineage>
        <taxon>Bacteria</taxon>
        <taxon>Pseudomonadati</taxon>
        <taxon>Bacteroidota</taxon>
        <taxon>Bacteroidia</taxon>
        <taxon>Marinilabiliales</taxon>
        <taxon>Marinilabiliaceae</taxon>
        <taxon>Xiashengella</taxon>
    </lineage>
</organism>
<accession>A0A9J6ZTS1</accession>
<sequence length="131" mass="15240">MQTLQKEYTSTTDKLRAELKKIFDLFPNLRELLSIERMCRLVGFSDDLTQRILSGGKVGFKGSLYSAEYKRKFSTEHSTAQIEPEPNKPGKLRLAIDGADIIEWFRMKYKEFQKSIGIDWTDRNVGRGRKM</sequence>
<dbReference type="Proteomes" id="UP001056426">
    <property type="component" value="Chromosome"/>
</dbReference>
<dbReference type="EMBL" id="CP098400">
    <property type="protein sequence ID" value="URW80728.1"/>
    <property type="molecule type" value="Genomic_DNA"/>
</dbReference>
<dbReference type="AlphaFoldDB" id="A0A9J6ZTS1"/>
<evidence type="ECO:0008006" key="3">
    <source>
        <dbReference type="Google" id="ProtNLM"/>
    </source>
</evidence>
<protein>
    <recommendedName>
        <fullName evidence="3">Mobilization protein</fullName>
    </recommendedName>
</protein>
<gene>
    <name evidence="1" type="ORF">M9189_05100</name>
</gene>